<evidence type="ECO:0000256" key="1">
    <source>
        <dbReference type="SAM" id="MobiDB-lite"/>
    </source>
</evidence>
<evidence type="ECO:0000313" key="2">
    <source>
        <dbReference type="EMBL" id="MBA0669791.1"/>
    </source>
</evidence>
<protein>
    <submittedName>
        <fullName evidence="2">Uncharacterized protein</fullName>
    </submittedName>
</protein>
<feature type="non-terminal residue" evidence="2">
    <location>
        <position position="138"/>
    </location>
</feature>
<feature type="region of interest" description="Disordered" evidence="1">
    <location>
        <begin position="1"/>
        <end position="42"/>
    </location>
</feature>
<evidence type="ECO:0000313" key="3">
    <source>
        <dbReference type="Proteomes" id="UP000593573"/>
    </source>
</evidence>
<dbReference type="OrthoDB" id="1423981at2759"/>
<reference evidence="2 3" key="1">
    <citation type="journal article" date="2019" name="Genome Biol. Evol.">
        <title>Insights into the evolution of the New World diploid cottons (Gossypium, subgenus Houzingenia) based on genome sequencing.</title>
        <authorList>
            <person name="Grover C.E."/>
            <person name="Arick M.A. 2nd"/>
            <person name="Thrash A."/>
            <person name="Conover J.L."/>
            <person name="Sanders W.S."/>
            <person name="Peterson D.G."/>
            <person name="Frelichowski J.E."/>
            <person name="Scheffler J.A."/>
            <person name="Scheffler B.E."/>
            <person name="Wendel J.F."/>
        </authorList>
    </citation>
    <scope>NUCLEOTIDE SEQUENCE [LARGE SCALE GENOMIC DNA]</scope>
    <source>
        <strain evidence="2">57</strain>
        <tissue evidence="2">Leaf</tissue>
    </source>
</reference>
<dbReference type="Proteomes" id="UP000593573">
    <property type="component" value="Unassembled WGS sequence"/>
</dbReference>
<accession>A0A7J8W3Y3</accession>
<organism evidence="2 3">
    <name type="scientific">Gossypium klotzschianum</name>
    <dbReference type="NCBI Taxonomy" id="34286"/>
    <lineage>
        <taxon>Eukaryota</taxon>
        <taxon>Viridiplantae</taxon>
        <taxon>Streptophyta</taxon>
        <taxon>Embryophyta</taxon>
        <taxon>Tracheophyta</taxon>
        <taxon>Spermatophyta</taxon>
        <taxon>Magnoliopsida</taxon>
        <taxon>eudicotyledons</taxon>
        <taxon>Gunneridae</taxon>
        <taxon>Pentapetalae</taxon>
        <taxon>rosids</taxon>
        <taxon>malvids</taxon>
        <taxon>Malvales</taxon>
        <taxon>Malvaceae</taxon>
        <taxon>Malvoideae</taxon>
        <taxon>Gossypium</taxon>
    </lineage>
</organism>
<sequence>FRKEGEEDDPIGINSNGASRGNWWQGKHTKANPGTVPPDKVRSGEAVPALVGTKSGTLGQFSTFEQRMLQHLTADIASQEQYVGRHRARTSGVDGDLQGTRVFYPMKRRCLAPEMKRWAGFLAKVGDDRTESFVAYVQ</sequence>
<keyword evidence="3" id="KW-1185">Reference proteome</keyword>
<dbReference type="EMBL" id="JABFAB010225463">
    <property type="protein sequence ID" value="MBA0669791.1"/>
    <property type="molecule type" value="Genomic_DNA"/>
</dbReference>
<gene>
    <name evidence="2" type="ORF">Goklo_025461</name>
</gene>
<dbReference type="AlphaFoldDB" id="A0A7J8W3Y3"/>
<comment type="caution">
    <text evidence="2">The sequence shown here is derived from an EMBL/GenBank/DDBJ whole genome shotgun (WGS) entry which is preliminary data.</text>
</comment>
<feature type="compositionally biased region" description="Acidic residues" evidence="1">
    <location>
        <begin position="1"/>
        <end position="10"/>
    </location>
</feature>
<name>A0A7J8W3Y3_9ROSI</name>
<proteinExistence type="predicted"/>
<feature type="non-terminal residue" evidence="2">
    <location>
        <position position="1"/>
    </location>
</feature>